<dbReference type="AlphaFoldDB" id="A0A2S5B0S8"/>
<keyword evidence="5" id="KW-1185">Reference proteome</keyword>
<feature type="chain" id="PRO_5015403759" evidence="3">
    <location>
        <begin position="17"/>
        <end position="580"/>
    </location>
</feature>
<dbReference type="OrthoDB" id="2525644at2759"/>
<dbReference type="Proteomes" id="UP000237144">
    <property type="component" value="Unassembled WGS sequence"/>
</dbReference>
<feature type="transmembrane region" description="Helical" evidence="2">
    <location>
        <begin position="310"/>
        <end position="334"/>
    </location>
</feature>
<feature type="transmembrane region" description="Helical" evidence="2">
    <location>
        <begin position="464"/>
        <end position="481"/>
    </location>
</feature>
<keyword evidence="3" id="KW-0732">Signal</keyword>
<feature type="transmembrane region" description="Helical" evidence="2">
    <location>
        <begin position="359"/>
        <end position="379"/>
    </location>
</feature>
<evidence type="ECO:0000256" key="3">
    <source>
        <dbReference type="SAM" id="SignalP"/>
    </source>
</evidence>
<keyword evidence="2" id="KW-0812">Transmembrane</keyword>
<accession>A0A2S5B0S8</accession>
<organism evidence="4 5">
    <name type="scientific">Rhodotorula taiwanensis</name>
    <dbReference type="NCBI Taxonomy" id="741276"/>
    <lineage>
        <taxon>Eukaryota</taxon>
        <taxon>Fungi</taxon>
        <taxon>Dikarya</taxon>
        <taxon>Basidiomycota</taxon>
        <taxon>Pucciniomycotina</taxon>
        <taxon>Microbotryomycetes</taxon>
        <taxon>Sporidiobolales</taxon>
        <taxon>Sporidiobolaceae</taxon>
        <taxon>Rhodotorula</taxon>
    </lineage>
</organism>
<proteinExistence type="predicted"/>
<comment type="caution">
    <text evidence="4">The sequence shown here is derived from an EMBL/GenBank/DDBJ whole genome shotgun (WGS) entry which is preliminary data.</text>
</comment>
<feature type="signal peptide" evidence="3">
    <location>
        <begin position="1"/>
        <end position="16"/>
    </location>
</feature>
<evidence type="ECO:0000256" key="2">
    <source>
        <dbReference type="SAM" id="Phobius"/>
    </source>
</evidence>
<sequence>MLRFAVLALVATPALALRQPWEYLEAVERFQQEFLDPQRVVKRGRSEVLADDIVGRVDVTTTFEGQELNTEYLFGLFANIRDEHNTSILGFPSHQTIQTLVVEPPVVYFSAILQIGYPTIKEQEIPVQVDVITAWNDDLKMISYDATFRRFPLWMDEVARKIGPTLAKELAFEYDPDRPDRLFAHKAATDICPTAMTHCVGHNQQYTSYDECYDFLTVQRPWGGAMEGGLDTTLCRYIHRNMVPIRPDVHCAHIGPSGGDMCIDRDYVEVATAFPFKQTLVAVNTTWDDRDMGGLSPESVKALARAKLTIALPTTVAFFSVPTFACFLSLYILAKATERTLAKRSAAFNLLSQTNRRNLVTYVLATVVTTLALGFQLVALPSLQHEYTPAGIRGSTVASTLVTILCERCPFRTEQNIRLTLRSPDLFELIYRDSMRSSLLIHHLCTLLAISSLYISLEHTFHPATLTVGACKLFFAVYLLLEHTRSLSRFTDSLYDIYFSVIVYTIGTLLLTTQVWGSWAVWAIAQKLVVSPITLPHTQPSRIDEASPLISATVTLVGSVDGSDAEDGDSGFKKPAAAAR</sequence>
<dbReference type="EMBL" id="PJQD01000122">
    <property type="protein sequence ID" value="POY70390.1"/>
    <property type="molecule type" value="Genomic_DNA"/>
</dbReference>
<evidence type="ECO:0000313" key="4">
    <source>
        <dbReference type="EMBL" id="POY70390.1"/>
    </source>
</evidence>
<keyword evidence="2" id="KW-1133">Transmembrane helix</keyword>
<reference evidence="4 5" key="1">
    <citation type="journal article" date="2018" name="Front. Microbiol.">
        <title>Prospects for Fungal Bioremediation of Acidic Radioactive Waste Sites: Characterization and Genome Sequence of Rhodotorula taiwanensis MD1149.</title>
        <authorList>
            <person name="Tkavc R."/>
            <person name="Matrosova V.Y."/>
            <person name="Grichenko O.E."/>
            <person name="Gostincar C."/>
            <person name="Volpe R.P."/>
            <person name="Klimenkova P."/>
            <person name="Gaidamakova E.K."/>
            <person name="Zhou C.E."/>
            <person name="Stewart B.J."/>
            <person name="Lyman M.G."/>
            <person name="Malfatti S.A."/>
            <person name="Rubinfeld B."/>
            <person name="Courtot M."/>
            <person name="Singh J."/>
            <person name="Dalgard C.L."/>
            <person name="Hamilton T."/>
            <person name="Frey K.G."/>
            <person name="Gunde-Cimerman N."/>
            <person name="Dugan L."/>
            <person name="Daly M.J."/>
        </authorList>
    </citation>
    <scope>NUCLEOTIDE SEQUENCE [LARGE SCALE GENOMIC DNA]</scope>
    <source>
        <strain evidence="4 5">MD1149</strain>
    </source>
</reference>
<gene>
    <name evidence="4" type="ORF">BMF94_6671</name>
</gene>
<name>A0A2S5B0S8_9BASI</name>
<feature type="transmembrane region" description="Helical" evidence="2">
    <location>
        <begin position="439"/>
        <end position="457"/>
    </location>
</feature>
<feature type="region of interest" description="Disordered" evidence="1">
    <location>
        <begin position="561"/>
        <end position="580"/>
    </location>
</feature>
<keyword evidence="2" id="KW-0472">Membrane</keyword>
<feature type="transmembrane region" description="Helical" evidence="2">
    <location>
        <begin position="501"/>
        <end position="525"/>
    </location>
</feature>
<protein>
    <submittedName>
        <fullName evidence="4">Uncharacterized protein</fullName>
    </submittedName>
</protein>
<evidence type="ECO:0000313" key="5">
    <source>
        <dbReference type="Proteomes" id="UP000237144"/>
    </source>
</evidence>
<evidence type="ECO:0000256" key="1">
    <source>
        <dbReference type="SAM" id="MobiDB-lite"/>
    </source>
</evidence>